<dbReference type="GO" id="GO:0032446">
    <property type="term" value="P:protein modification by small protein conjugation"/>
    <property type="evidence" value="ECO:0007669"/>
    <property type="project" value="TreeGrafter"/>
</dbReference>
<organism evidence="7 8">
    <name type="scientific">Caenorhabditis auriculariae</name>
    <dbReference type="NCBI Taxonomy" id="2777116"/>
    <lineage>
        <taxon>Eukaryota</taxon>
        <taxon>Metazoa</taxon>
        <taxon>Ecdysozoa</taxon>
        <taxon>Nematoda</taxon>
        <taxon>Chromadorea</taxon>
        <taxon>Rhabditida</taxon>
        <taxon>Rhabditina</taxon>
        <taxon>Rhabditomorpha</taxon>
        <taxon>Rhabditoidea</taxon>
        <taxon>Rhabditidae</taxon>
        <taxon>Peloderinae</taxon>
        <taxon>Caenorhabditis</taxon>
    </lineage>
</organism>
<keyword evidence="3" id="KW-0808">Transferase</keyword>
<protein>
    <recommendedName>
        <fullName evidence="2">Ubiquitin-like-conjugating enzyme ATG10</fullName>
    </recommendedName>
    <alternativeName>
        <fullName evidence="6">Autophagy-related protein 10</fullName>
    </alternativeName>
</protein>
<evidence type="ECO:0000256" key="2">
    <source>
        <dbReference type="ARBA" id="ARBA00021099"/>
    </source>
</evidence>
<keyword evidence="5" id="KW-0072">Autophagy</keyword>
<dbReference type="EMBL" id="CAJGYM010000021">
    <property type="protein sequence ID" value="CAD6191536.1"/>
    <property type="molecule type" value="Genomic_DNA"/>
</dbReference>
<dbReference type="PANTHER" id="PTHR14957:SF1">
    <property type="entry name" value="UBIQUITIN-LIKE-CONJUGATING ENZYME ATG10"/>
    <property type="match status" value="1"/>
</dbReference>
<evidence type="ECO:0000313" key="8">
    <source>
        <dbReference type="Proteomes" id="UP000835052"/>
    </source>
</evidence>
<keyword evidence="8" id="KW-1185">Reference proteome</keyword>
<evidence type="ECO:0000256" key="3">
    <source>
        <dbReference type="ARBA" id="ARBA00022679"/>
    </source>
</evidence>
<dbReference type="Pfam" id="PF03987">
    <property type="entry name" value="Autophagy_act_C"/>
    <property type="match status" value="1"/>
</dbReference>
<comment type="caution">
    <text evidence="7">The sequence shown here is derived from an EMBL/GenBank/DDBJ whole genome shotgun (WGS) entry which is preliminary data.</text>
</comment>
<dbReference type="GO" id="GO:0000422">
    <property type="term" value="P:autophagy of mitochondrion"/>
    <property type="evidence" value="ECO:0007669"/>
    <property type="project" value="TreeGrafter"/>
</dbReference>
<dbReference type="Gene3D" id="3.30.1460.50">
    <property type="match status" value="1"/>
</dbReference>
<reference evidence="7" key="1">
    <citation type="submission" date="2020-10" db="EMBL/GenBank/DDBJ databases">
        <authorList>
            <person name="Kikuchi T."/>
        </authorList>
    </citation>
    <scope>NUCLEOTIDE SEQUENCE</scope>
    <source>
        <strain evidence="7">NKZ352</strain>
    </source>
</reference>
<dbReference type="GO" id="GO:0000045">
    <property type="term" value="P:autophagosome assembly"/>
    <property type="evidence" value="ECO:0007669"/>
    <property type="project" value="TreeGrafter"/>
</dbReference>
<dbReference type="Proteomes" id="UP000835052">
    <property type="component" value="Unassembled WGS sequence"/>
</dbReference>
<evidence type="ECO:0000256" key="6">
    <source>
        <dbReference type="ARBA" id="ARBA00029833"/>
    </source>
</evidence>
<dbReference type="GO" id="GO:0005829">
    <property type="term" value="C:cytosol"/>
    <property type="evidence" value="ECO:0007669"/>
    <property type="project" value="TreeGrafter"/>
</dbReference>
<keyword evidence="4" id="KW-0833">Ubl conjugation pathway</keyword>
<dbReference type="OrthoDB" id="4089664at2759"/>
<sequence>MATTSREDFNRQLLEFVELCRNLNGPFWSLQKSAIGELYAKNTSSVVMDDETLSREVHITFNEVYSVPTLWFNFYRRDGRPLKLSEIRKALKLEEDSSIPHLTQNEHPNLGVIFFNIHPCNTAKVMKELKIDGNYIARWITIYGAEVGISLPANFFAENP</sequence>
<proteinExistence type="inferred from homology"/>
<name>A0A8S1H5I8_9PELO</name>
<dbReference type="GO" id="GO:0061651">
    <property type="term" value="F:Atg12 conjugating enzyme activity"/>
    <property type="evidence" value="ECO:0007669"/>
    <property type="project" value="TreeGrafter"/>
</dbReference>
<evidence type="ECO:0000256" key="4">
    <source>
        <dbReference type="ARBA" id="ARBA00022786"/>
    </source>
</evidence>
<evidence type="ECO:0000256" key="1">
    <source>
        <dbReference type="ARBA" id="ARBA00005696"/>
    </source>
</evidence>
<evidence type="ECO:0000256" key="5">
    <source>
        <dbReference type="ARBA" id="ARBA00023006"/>
    </source>
</evidence>
<gene>
    <name evidence="7" type="ORF">CAUJ_LOCUS7455</name>
</gene>
<accession>A0A8S1H5I8</accession>
<comment type="similarity">
    <text evidence="1">Belongs to the ATG10 family.</text>
</comment>
<dbReference type="PANTHER" id="PTHR14957">
    <property type="entry name" value="UBIQUITIN-LIKE-CONJUGATING ENZYME ATG10"/>
    <property type="match status" value="1"/>
</dbReference>
<dbReference type="AlphaFoldDB" id="A0A8S1H5I8"/>
<evidence type="ECO:0000313" key="7">
    <source>
        <dbReference type="EMBL" id="CAD6191536.1"/>
    </source>
</evidence>
<dbReference type="InterPro" id="IPR007135">
    <property type="entry name" value="Atg3/Atg10"/>
</dbReference>